<feature type="domain" description="BHLH" evidence="2">
    <location>
        <begin position="153"/>
        <end position="228"/>
    </location>
</feature>
<dbReference type="PANTHER" id="PTHR47336">
    <property type="entry name" value="TRANSCRIPTION FACTOR HMS1-RELATED"/>
    <property type="match status" value="1"/>
</dbReference>
<feature type="region of interest" description="Disordered" evidence="1">
    <location>
        <begin position="110"/>
        <end position="137"/>
    </location>
</feature>
<dbReference type="SUPFAM" id="SSF47459">
    <property type="entry name" value="HLH, helix-loop-helix DNA-binding domain"/>
    <property type="match status" value="1"/>
</dbReference>
<accession>A0A9Q8LJT8</accession>
<proteinExistence type="predicted"/>
<dbReference type="KEGG" id="ffu:CLAFUR5_06395"/>
<dbReference type="Proteomes" id="UP000756132">
    <property type="component" value="Chromosome 5"/>
</dbReference>
<reference evidence="3" key="2">
    <citation type="journal article" date="2022" name="Microb. Genom.">
        <title>A chromosome-scale genome assembly of the tomato pathogen Cladosporium fulvum reveals a compartmentalized genome architecture and the presence of a dispensable chromosome.</title>
        <authorList>
            <person name="Zaccaron A.Z."/>
            <person name="Chen L.H."/>
            <person name="Samaras A."/>
            <person name="Stergiopoulos I."/>
        </authorList>
    </citation>
    <scope>NUCLEOTIDE SEQUENCE</scope>
    <source>
        <strain evidence="3">Race5_Kim</strain>
    </source>
</reference>
<dbReference type="Pfam" id="PF00010">
    <property type="entry name" value="HLH"/>
    <property type="match status" value="1"/>
</dbReference>
<reference evidence="3" key="1">
    <citation type="submission" date="2021-12" db="EMBL/GenBank/DDBJ databases">
        <authorList>
            <person name="Zaccaron A."/>
            <person name="Stergiopoulos I."/>
        </authorList>
    </citation>
    <scope>NUCLEOTIDE SEQUENCE</scope>
    <source>
        <strain evidence="3">Race5_Kim</strain>
    </source>
</reference>
<evidence type="ECO:0000313" key="4">
    <source>
        <dbReference type="Proteomes" id="UP000756132"/>
    </source>
</evidence>
<protein>
    <recommendedName>
        <fullName evidence="2">BHLH domain-containing protein</fullName>
    </recommendedName>
</protein>
<dbReference type="GeneID" id="71986273"/>
<dbReference type="RefSeq" id="XP_047762374.1">
    <property type="nucleotide sequence ID" value="XM_047905543.1"/>
</dbReference>
<dbReference type="InterPro" id="IPR052099">
    <property type="entry name" value="Regulatory_TF_Diverse"/>
</dbReference>
<evidence type="ECO:0000256" key="1">
    <source>
        <dbReference type="SAM" id="MobiDB-lite"/>
    </source>
</evidence>
<gene>
    <name evidence="3" type="ORF">CLAFUR5_06395</name>
</gene>
<dbReference type="InterPro" id="IPR036638">
    <property type="entry name" value="HLH_DNA-bd_sf"/>
</dbReference>
<evidence type="ECO:0000259" key="2">
    <source>
        <dbReference type="PROSITE" id="PS50888"/>
    </source>
</evidence>
<keyword evidence="4" id="KW-1185">Reference proteome</keyword>
<dbReference type="Gene3D" id="4.10.280.10">
    <property type="entry name" value="Helix-loop-helix DNA-binding domain"/>
    <property type="match status" value="1"/>
</dbReference>
<evidence type="ECO:0000313" key="3">
    <source>
        <dbReference type="EMBL" id="UJO18008.1"/>
    </source>
</evidence>
<dbReference type="OrthoDB" id="2133190at2759"/>
<dbReference type="InterPro" id="IPR011598">
    <property type="entry name" value="bHLH_dom"/>
</dbReference>
<dbReference type="CDD" id="cd11395">
    <property type="entry name" value="bHLHzip_SREBP_like"/>
    <property type="match status" value="1"/>
</dbReference>
<sequence>MDASNEALTMALDPWYYDNELDFALTLCDFNAPCADPEITLPVGYDSLPQRMNNTIGPWQLERQYGLICGPFDDSWQSSQASDLSTFSSPTAEASSSTLFTPAIHHDLLRQDPANLRQRRPRRSARTSTPTTPHEYLAGASTNYAQETDLSPQPGVPHTVIERRYRVKLGNHFQALQSSIPTLRDPQVPAPIADELLSKDTLTKGLLSTHKRNKATVCLKAVEYIQHLETKVRAYEKLHRHDAQDA</sequence>
<dbReference type="EMBL" id="CP090167">
    <property type="protein sequence ID" value="UJO18008.1"/>
    <property type="molecule type" value="Genomic_DNA"/>
</dbReference>
<dbReference type="GO" id="GO:0046983">
    <property type="term" value="F:protein dimerization activity"/>
    <property type="evidence" value="ECO:0007669"/>
    <property type="project" value="InterPro"/>
</dbReference>
<organism evidence="3 4">
    <name type="scientific">Passalora fulva</name>
    <name type="common">Tomato leaf mold</name>
    <name type="synonym">Cladosporium fulvum</name>
    <dbReference type="NCBI Taxonomy" id="5499"/>
    <lineage>
        <taxon>Eukaryota</taxon>
        <taxon>Fungi</taxon>
        <taxon>Dikarya</taxon>
        <taxon>Ascomycota</taxon>
        <taxon>Pezizomycotina</taxon>
        <taxon>Dothideomycetes</taxon>
        <taxon>Dothideomycetidae</taxon>
        <taxon>Mycosphaerellales</taxon>
        <taxon>Mycosphaerellaceae</taxon>
        <taxon>Fulvia</taxon>
    </lineage>
</organism>
<dbReference type="SMART" id="SM00353">
    <property type="entry name" value="HLH"/>
    <property type="match status" value="1"/>
</dbReference>
<dbReference type="PANTHER" id="PTHR47336:SF2">
    <property type="entry name" value="TRANSCRIPTION FACTOR HMS1-RELATED"/>
    <property type="match status" value="1"/>
</dbReference>
<dbReference type="AlphaFoldDB" id="A0A9Q8LJT8"/>
<name>A0A9Q8LJT8_PASFU</name>
<dbReference type="PROSITE" id="PS50888">
    <property type="entry name" value="BHLH"/>
    <property type="match status" value="1"/>
</dbReference>